<dbReference type="PANTHER" id="PTHR47331">
    <property type="entry name" value="PHD-TYPE DOMAIN-CONTAINING PROTEIN"/>
    <property type="match status" value="1"/>
</dbReference>
<gene>
    <name evidence="1" type="ORF">PACLA_8A000740</name>
</gene>
<dbReference type="PANTHER" id="PTHR47331:SF5">
    <property type="entry name" value="RIBONUCLEASE H"/>
    <property type="match status" value="1"/>
</dbReference>
<dbReference type="Proteomes" id="UP001152795">
    <property type="component" value="Unassembled WGS sequence"/>
</dbReference>
<feature type="non-terminal residue" evidence="1">
    <location>
        <position position="1"/>
    </location>
</feature>
<organism evidence="1 2">
    <name type="scientific">Paramuricea clavata</name>
    <name type="common">Red gorgonian</name>
    <name type="synonym">Violescent sea-whip</name>
    <dbReference type="NCBI Taxonomy" id="317549"/>
    <lineage>
        <taxon>Eukaryota</taxon>
        <taxon>Metazoa</taxon>
        <taxon>Cnidaria</taxon>
        <taxon>Anthozoa</taxon>
        <taxon>Octocorallia</taxon>
        <taxon>Malacalcyonacea</taxon>
        <taxon>Plexauridae</taxon>
        <taxon>Paramuricea</taxon>
    </lineage>
</organism>
<name>A0A7D9JND5_PARCT</name>
<comment type="caution">
    <text evidence="1">The sequence shown here is derived from an EMBL/GenBank/DDBJ whole genome shotgun (WGS) entry which is preliminary data.</text>
</comment>
<dbReference type="OrthoDB" id="5987922at2759"/>
<dbReference type="EMBL" id="CACRXK020018237">
    <property type="protein sequence ID" value="CAB4032230.1"/>
    <property type="molecule type" value="Genomic_DNA"/>
</dbReference>
<feature type="non-terminal residue" evidence="1">
    <location>
        <position position="156"/>
    </location>
</feature>
<evidence type="ECO:0000313" key="2">
    <source>
        <dbReference type="Proteomes" id="UP001152795"/>
    </source>
</evidence>
<evidence type="ECO:0000313" key="1">
    <source>
        <dbReference type="EMBL" id="CAB4032230.1"/>
    </source>
</evidence>
<reference evidence="1" key="1">
    <citation type="submission" date="2020-04" db="EMBL/GenBank/DDBJ databases">
        <authorList>
            <person name="Alioto T."/>
            <person name="Alioto T."/>
            <person name="Gomez Garrido J."/>
        </authorList>
    </citation>
    <scope>NUCLEOTIDE SEQUENCE</scope>
    <source>
        <strain evidence="1">A484AB</strain>
    </source>
</reference>
<accession>A0A7D9JND5</accession>
<protein>
    <submittedName>
        <fullName evidence="1">Uncharacterized protein</fullName>
    </submittedName>
</protein>
<sequence>PESEKVEQRLVSEGVEKVSASSWLSVDELRKAEMEIVKVVQSEAFPAEIKNLKDTQADSSLSNRLSDKKKKAVLKKTNVLHTLDPFADSEGILRVGGRIRRANLVETLKKLIILPKSGHFTKLVVSYIHEKTHHSGRGITTSELRAHGYWCINGNT</sequence>
<keyword evidence="2" id="KW-1185">Reference proteome</keyword>
<dbReference type="AlphaFoldDB" id="A0A7D9JND5"/>
<proteinExistence type="predicted"/>